<dbReference type="Proteomes" id="UP000239907">
    <property type="component" value="Unassembled WGS sequence"/>
</dbReference>
<dbReference type="Pfam" id="PF07386">
    <property type="entry name" value="DUF1499"/>
    <property type="match status" value="1"/>
</dbReference>
<accession>A0A2S7U6W2</accession>
<evidence type="ECO:0008006" key="3">
    <source>
        <dbReference type="Google" id="ProtNLM"/>
    </source>
</evidence>
<evidence type="ECO:0000313" key="2">
    <source>
        <dbReference type="Proteomes" id="UP000239907"/>
    </source>
</evidence>
<keyword evidence="2" id="KW-1185">Reference proteome</keyword>
<gene>
    <name evidence="1" type="ORF">BSZ32_07600</name>
</gene>
<dbReference type="AlphaFoldDB" id="A0A2S7U6W2"/>
<comment type="caution">
    <text evidence="1">The sequence shown here is derived from an EMBL/GenBank/DDBJ whole genome shotgun (WGS) entry which is preliminary data.</text>
</comment>
<dbReference type="PANTHER" id="PTHR34801:SF6">
    <property type="entry name" value="SLL1620 PROTEIN"/>
    <property type="match status" value="1"/>
</dbReference>
<dbReference type="EMBL" id="MQWA01000001">
    <property type="protein sequence ID" value="PQJ30290.1"/>
    <property type="molecule type" value="Genomic_DNA"/>
</dbReference>
<evidence type="ECO:0000313" key="1">
    <source>
        <dbReference type="EMBL" id="PQJ30290.1"/>
    </source>
</evidence>
<dbReference type="PANTHER" id="PTHR34801">
    <property type="entry name" value="EXPRESSED PROTEIN"/>
    <property type="match status" value="1"/>
</dbReference>
<proteinExistence type="predicted"/>
<reference evidence="1 2" key="1">
    <citation type="submission" date="2016-12" db="EMBL/GenBank/DDBJ databases">
        <title>Study of bacterial adaptation to deep sea.</title>
        <authorList>
            <person name="Song J."/>
            <person name="Yoshizawa S."/>
            <person name="Kogure K."/>
        </authorList>
    </citation>
    <scope>NUCLEOTIDE SEQUENCE [LARGE SCALE GENOMIC DNA]</scope>
    <source>
        <strain evidence="1 2">SAORIC-165</strain>
    </source>
</reference>
<dbReference type="InterPro" id="IPR010865">
    <property type="entry name" value="DUF1499"/>
</dbReference>
<organism evidence="1 2">
    <name type="scientific">Rubritalea profundi</name>
    <dbReference type="NCBI Taxonomy" id="1658618"/>
    <lineage>
        <taxon>Bacteria</taxon>
        <taxon>Pseudomonadati</taxon>
        <taxon>Verrucomicrobiota</taxon>
        <taxon>Verrucomicrobiia</taxon>
        <taxon>Verrucomicrobiales</taxon>
        <taxon>Rubritaleaceae</taxon>
        <taxon>Rubritalea</taxon>
    </lineage>
</organism>
<sequence>MLSLKLLAVWSHTRYTAHGVVDGKLAPNNLSPNSVCSEGETANIAPLAAEHVDSWENLQDAVESLSGRFILTEVNYLHAVFRTPLLGFEEDFEARYDKEAGCIHLRSASRVGFSDMGSNAKRVESLKRLVE</sequence>
<protein>
    <recommendedName>
        <fullName evidence="3">DUF1499 domain-containing protein</fullName>
    </recommendedName>
</protein>
<name>A0A2S7U6W2_9BACT</name>